<proteinExistence type="predicted"/>
<feature type="transmembrane region" description="Helical" evidence="6">
    <location>
        <begin position="27"/>
        <end position="48"/>
    </location>
</feature>
<keyword evidence="8" id="KW-1185">Reference proteome</keyword>
<dbReference type="Proteomes" id="UP001596523">
    <property type="component" value="Unassembled WGS sequence"/>
</dbReference>
<evidence type="ECO:0000256" key="6">
    <source>
        <dbReference type="SAM" id="Phobius"/>
    </source>
</evidence>
<accession>A0ABW2JS94</accession>
<name>A0ABW2JS94_9ACTN</name>
<gene>
    <name evidence="7" type="ORF">ACFQVC_28300</name>
</gene>
<feature type="transmembrane region" description="Helical" evidence="6">
    <location>
        <begin position="215"/>
        <end position="237"/>
    </location>
</feature>
<comment type="caution">
    <text evidence="7">The sequence shown here is derived from an EMBL/GenBank/DDBJ whole genome shotgun (WGS) entry which is preliminary data.</text>
</comment>
<keyword evidence="3 6" id="KW-0812">Transmembrane</keyword>
<feature type="transmembrane region" description="Helical" evidence="6">
    <location>
        <begin position="60"/>
        <end position="83"/>
    </location>
</feature>
<feature type="transmembrane region" description="Helical" evidence="6">
    <location>
        <begin position="243"/>
        <end position="264"/>
    </location>
</feature>
<evidence type="ECO:0000313" key="8">
    <source>
        <dbReference type="Proteomes" id="UP001596523"/>
    </source>
</evidence>
<evidence type="ECO:0000256" key="1">
    <source>
        <dbReference type="ARBA" id="ARBA00004651"/>
    </source>
</evidence>
<organism evidence="7 8">
    <name type="scientific">Streptomyces monticola</name>
    <dbReference type="NCBI Taxonomy" id="2666263"/>
    <lineage>
        <taxon>Bacteria</taxon>
        <taxon>Bacillati</taxon>
        <taxon>Actinomycetota</taxon>
        <taxon>Actinomycetes</taxon>
        <taxon>Kitasatosporales</taxon>
        <taxon>Streptomycetaceae</taxon>
        <taxon>Streptomyces</taxon>
    </lineage>
</organism>
<dbReference type="Pfam" id="PF03706">
    <property type="entry name" value="LPG_synthase_TM"/>
    <property type="match status" value="1"/>
</dbReference>
<feature type="transmembrane region" description="Helical" evidence="6">
    <location>
        <begin position="137"/>
        <end position="159"/>
    </location>
</feature>
<keyword evidence="5 6" id="KW-0472">Membrane</keyword>
<keyword evidence="2" id="KW-1003">Cell membrane</keyword>
<keyword evidence="4 6" id="KW-1133">Transmembrane helix</keyword>
<dbReference type="EMBL" id="JBHTCF010000014">
    <property type="protein sequence ID" value="MFC7308116.1"/>
    <property type="molecule type" value="Genomic_DNA"/>
</dbReference>
<evidence type="ECO:0000256" key="4">
    <source>
        <dbReference type="ARBA" id="ARBA00022989"/>
    </source>
</evidence>
<sequence>MRKGNGVDSRLLGGDDGSTRMTKAVRALALTLLSIAVCVALASAFGGLSAAQLARLQTPATWPALALSVVAYTAGLTVSMYSWRALICDTGPGLTGRQTARLYFVGMISKLIPGRLWGVVAHIRMGKPLGVSPERAVAAYSISIIVTISAGFAAGALLIPGALHLPTLLSFLPLILCGLFVLRPQWVNRLVTVALRLSRRPQVTPASTAAVRRSLALAVVSWLAMGLHLWAIAVLLGADPAPSLLPCVSGFALASALGSLTFVLPDGLGAREVVLIAPLTAVMPLAAASTAVVVSRLVCLVSEVLSTAVVVLVARPDAPRAPAAP</sequence>
<dbReference type="RefSeq" id="WP_381835820.1">
    <property type="nucleotide sequence ID" value="NZ_JBHTCF010000014.1"/>
</dbReference>
<feature type="transmembrane region" description="Helical" evidence="6">
    <location>
        <begin position="103"/>
        <end position="125"/>
    </location>
</feature>
<comment type="subcellular location">
    <subcellularLocation>
        <location evidence="1">Cell membrane</location>
        <topology evidence="1">Multi-pass membrane protein</topology>
    </subcellularLocation>
</comment>
<evidence type="ECO:0000313" key="7">
    <source>
        <dbReference type="EMBL" id="MFC7308116.1"/>
    </source>
</evidence>
<feature type="transmembrane region" description="Helical" evidence="6">
    <location>
        <begin position="165"/>
        <end position="182"/>
    </location>
</feature>
<feature type="transmembrane region" description="Helical" evidence="6">
    <location>
        <begin position="273"/>
        <end position="294"/>
    </location>
</feature>
<protein>
    <submittedName>
        <fullName evidence="7">Lysylphosphatidylglycerol synthase domain-containing protein</fullName>
    </submittedName>
</protein>
<evidence type="ECO:0000256" key="3">
    <source>
        <dbReference type="ARBA" id="ARBA00022692"/>
    </source>
</evidence>
<evidence type="ECO:0000256" key="2">
    <source>
        <dbReference type="ARBA" id="ARBA00022475"/>
    </source>
</evidence>
<reference evidence="8" key="1">
    <citation type="journal article" date="2019" name="Int. J. Syst. Evol. Microbiol.">
        <title>The Global Catalogue of Microorganisms (GCM) 10K type strain sequencing project: providing services to taxonomists for standard genome sequencing and annotation.</title>
        <authorList>
            <consortium name="The Broad Institute Genomics Platform"/>
            <consortium name="The Broad Institute Genome Sequencing Center for Infectious Disease"/>
            <person name="Wu L."/>
            <person name="Ma J."/>
        </authorList>
    </citation>
    <scope>NUCLEOTIDE SEQUENCE [LARGE SCALE GENOMIC DNA]</scope>
    <source>
        <strain evidence="8">SYNS20</strain>
    </source>
</reference>
<evidence type="ECO:0000256" key="5">
    <source>
        <dbReference type="ARBA" id="ARBA00023136"/>
    </source>
</evidence>
<dbReference type="InterPro" id="IPR022791">
    <property type="entry name" value="L-PG_synthase/AglD"/>
</dbReference>